<evidence type="ECO:0000313" key="4">
    <source>
        <dbReference type="Proteomes" id="UP001595937"/>
    </source>
</evidence>
<evidence type="ECO:0008006" key="5">
    <source>
        <dbReference type="Google" id="ProtNLM"/>
    </source>
</evidence>
<comment type="caution">
    <text evidence="3">The sequence shown here is derived from an EMBL/GenBank/DDBJ whole genome shotgun (WGS) entry which is preliminary data.</text>
</comment>
<feature type="region of interest" description="Disordered" evidence="1">
    <location>
        <begin position="56"/>
        <end position="88"/>
    </location>
</feature>
<name>A0ABW0FJU6_9MICO</name>
<dbReference type="RefSeq" id="WP_343926653.1">
    <property type="nucleotide sequence ID" value="NZ_BAAAIR010000105.1"/>
</dbReference>
<evidence type="ECO:0000313" key="3">
    <source>
        <dbReference type="EMBL" id="MFC5298933.1"/>
    </source>
</evidence>
<keyword evidence="4" id="KW-1185">Reference proteome</keyword>
<feature type="region of interest" description="Disordered" evidence="1">
    <location>
        <begin position="1"/>
        <end position="21"/>
    </location>
</feature>
<keyword evidence="2" id="KW-0472">Membrane</keyword>
<proteinExistence type="predicted"/>
<organism evidence="3 4">
    <name type="scientific">Brachybacterium tyrofermentans</name>
    <dbReference type="NCBI Taxonomy" id="47848"/>
    <lineage>
        <taxon>Bacteria</taxon>
        <taxon>Bacillati</taxon>
        <taxon>Actinomycetota</taxon>
        <taxon>Actinomycetes</taxon>
        <taxon>Micrococcales</taxon>
        <taxon>Dermabacteraceae</taxon>
        <taxon>Brachybacterium</taxon>
    </lineage>
</organism>
<sequence length="343" mass="36902">MGGPPGSVGPDGPQTPGRQPSPGRRWALIAVAFGCIAMLLLVIGGGVLYLTLQRGGGPDSTAAPSDPESTSTQPPEADFSTDPAESTFVGISPLDTVEGDADDVWAVMANNPLTTGSLPDVSSCEIPETPVEQSVEELQATLDAANDCLDFLWSSASSDRGLPWDGPSVQVYTYPDIPSSPCEPDTFEEDFPRVCNPDFTIYWPAGYGTGAEQTDPAAVPGAYAWDLSYQYMNTLTWNSSLAFYFNALDEKLADDPERAEEAWRRYNLQMRCLAAASTMQLPAEAQPTPEMIETLLDESTWPTEDEPHSLEPASRVHWLTVGLESDGDVAQCNTWLAPSDQVA</sequence>
<feature type="transmembrane region" description="Helical" evidence="2">
    <location>
        <begin position="26"/>
        <end position="50"/>
    </location>
</feature>
<keyword evidence="2" id="KW-1133">Transmembrane helix</keyword>
<dbReference type="Proteomes" id="UP001595937">
    <property type="component" value="Unassembled WGS sequence"/>
</dbReference>
<dbReference type="GeneID" id="303299380"/>
<dbReference type="EMBL" id="JBHSLN010000084">
    <property type="protein sequence ID" value="MFC5298933.1"/>
    <property type="molecule type" value="Genomic_DNA"/>
</dbReference>
<keyword evidence="2" id="KW-0812">Transmembrane</keyword>
<reference evidence="4" key="1">
    <citation type="journal article" date="2019" name="Int. J. Syst. Evol. Microbiol.">
        <title>The Global Catalogue of Microorganisms (GCM) 10K type strain sequencing project: providing services to taxonomists for standard genome sequencing and annotation.</title>
        <authorList>
            <consortium name="The Broad Institute Genomics Platform"/>
            <consortium name="The Broad Institute Genome Sequencing Center for Infectious Disease"/>
            <person name="Wu L."/>
            <person name="Ma J."/>
        </authorList>
    </citation>
    <scope>NUCLEOTIDE SEQUENCE [LARGE SCALE GENOMIC DNA]</scope>
    <source>
        <strain evidence="4">CGMCC 1.16455</strain>
    </source>
</reference>
<protein>
    <recommendedName>
        <fullName evidence="5">Septum formation-related domain-containing protein</fullName>
    </recommendedName>
</protein>
<accession>A0ABW0FJU6</accession>
<evidence type="ECO:0000256" key="2">
    <source>
        <dbReference type="SAM" id="Phobius"/>
    </source>
</evidence>
<evidence type="ECO:0000256" key="1">
    <source>
        <dbReference type="SAM" id="MobiDB-lite"/>
    </source>
</evidence>
<gene>
    <name evidence="3" type="ORF">ACFPK8_15580</name>
</gene>